<feature type="domain" description="FUZ/MON1/HPS1 second Longin" evidence="3">
    <location>
        <begin position="239"/>
        <end position="326"/>
    </location>
</feature>
<dbReference type="PRINTS" id="PR01546">
    <property type="entry name" value="YEAST73DUF"/>
</dbReference>
<dbReference type="Proteomes" id="UP001224775">
    <property type="component" value="Unassembled WGS sequence"/>
</dbReference>
<dbReference type="GO" id="GO:0006623">
    <property type="term" value="P:protein targeting to vacuole"/>
    <property type="evidence" value="ECO:0007669"/>
    <property type="project" value="InterPro"/>
</dbReference>
<dbReference type="Pfam" id="PF19036">
    <property type="entry name" value="Fuz_longin_1"/>
    <property type="match status" value="1"/>
</dbReference>
<reference evidence="4" key="1">
    <citation type="submission" date="2023-06" db="EMBL/GenBank/DDBJ databases">
        <title>Survivors Of The Sea: Transcriptome response of Skeletonema marinoi to long-term dormancy.</title>
        <authorList>
            <person name="Pinder M.I.M."/>
            <person name="Kourtchenko O."/>
            <person name="Robertson E.K."/>
            <person name="Larsson T."/>
            <person name="Maumus F."/>
            <person name="Osuna-Cruz C.M."/>
            <person name="Vancaester E."/>
            <person name="Stenow R."/>
            <person name="Vandepoele K."/>
            <person name="Ploug H."/>
            <person name="Bruchert V."/>
            <person name="Godhe A."/>
            <person name="Topel M."/>
        </authorList>
    </citation>
    <scope>NUCLEOTIDE SEQUENCE</scope>
    <source>
        <strain evidence="4">R05AC</strain>
    </source>
</reference>
<evidence type="ECO:0000259" key="2">
    <source>
        <dbReference type="Pfam" id="PF19036"/>
    </source>
</evidence>
<dbReference type="PANTHER" id="PTHR13027">
    <property type="entry name" value="SAND PROTEIN-RELATED"/>
    <property type="match status" value="1"/>
</dbReference>
<evidence type="ECO:0000313" key="5">
    <source>
        <dbReference type="Proteomes" id="UP001224775"/>
    </source>
</evidence>
<comment type="caution">
    <text evidence="4">The sequence shown here is derived from an EMBL/GenBank/DDBJ whole genome shotgun (WGS) entry which is preliminary data.</text>
</comment>
<evidence type="ECO:0000256" key="1">
    <source>
        <dbReference type="SAM" id="MobiDB-lite"/>
    </source>
</evidence>
<feature type="compositionally biased region" description="Acidic residues" evidence="1">
    <location>
        <begin position="385"/>
        <end position="394"/>
    </location>
</feature>
<feature type="region of interest" description="Disordered" evidence="1">
    <location>
        <begin position="1"/>
        <end position="49"/>
    </location>
</feature>
<feature type="domain" description="FUZ/MON1/HPS1 first Longin" evidence="2">
    <location>
        <begin position="50"/>
        <end position="170"/>
    </location>
</feature>
<dbReference type="GO" id="GO:0016192">
    <property type="term" value="P:vesicle-mediated transport"/>
    <property type="evidence" value="ECO:0007669"/>
    <property type="project" value="InterPro"/>
</dbReference>
<keyword evidence="5" id="KW-1185">Reference proteome</keyword>
<evidence type="ECO:0000313" key="4">
    <source>
        <dbReference type="EMBL" id="KAK1746619.1"/>
    </source>
</evidence>
<dbReference type="InterPro" id="IPR043971">
    <property type="entry name" value="FUZ/MON1/HPS1_longin_2"/>
</dbReference>
<evidence type="ECO:0000259" key="3">
    <source>
        <dbReference type="Pfam" id="PF19037"/>
    </source>
</evidence>
<name>A0AAD8YHF0_9STRA</name>
<gene>
    <name evidence="4" type="ORF">QTG54_003226</name>
</gene>
<sequence length="625" mass="68315">MPAAASKSKKTGRKAAARDGRGSFSNSKASSTHSQETTDSTPPKDRGPNVIILSSAGKPIFVRHGSDEDEWSSACGLLQGLRANVLSFDDADSSLGEIQSIQAGNMLIVFLNTKALTLVAISDGENGSQNEGWLRLQLEYTYAQVIFTLTDQIQSIFEQSPSYDLRTMMGPNVDASLRNLLDQFDPPDSDEGTDISASSYNSQGASTFLTAGIECVFPLNPELRDSTSRLLIDTCRGDDTLFALLVIGTRLVTIVQPSNPSSQLHTSDLHLIMTFVGRQPGLLTNELWFPVCLPRFDSSGFLYAYTSCLDPVHTGLSIVLISGNNSTEQFKVFHSAADTVRSNLGLPPLSTVRSSLSASTSSYASSTRDDRRTTTNWSDPLHDDTDTDSDYDDDSERRGSILSRISASGNGASAGRGIVSRPTLGDRQLSMTNYLTHIPRPNSKSVEEKEKAQDGPFVTALKIALLPKQQEDILNQYLDLASAVHFCFRCDIYVQGSSGTSTEGMLTQCFGPPLSFPFTDAQSQRKVWDIYQRLSLRLRLGSSSVETCYDALDMFQGHDSSMSGSISNDCPMQSLLESPPNVHGVTYLQEDNEWLYVGLNGKFFELYATLPATVKPEKEQHIVRD</sequence>
<protein>
    <submittedName>
        <fullName evidence="4">Vacuolar fusion protein MON1</fullName>
    </submittedName>
</protein>
<proteinExistence type="predicted"/>
<dbReference type="AlphaFoldDB" id="A0AAD8YHF0"/>
<organism evidence="4 5">
    <name type="scientific">Skeletonema marinoi</name>
    <dbReference type="NCBI Taxonomy" id="267567"/>
    <lineage>
        <taxon>Eukaryota</taxon>
        <taxon>Sar</taxon>
        <taxon>Stramenopiles</taxon>
        <taxon>Ochrophyta</taxon>
        <taxon>Bacillariophyta</taxon>
        <taxon>Coscinodiscophyceae</taxon>
        <taxon>Thalassiosirophycidae</taxon>
        <taxon>Thalassiosirales</taxon>
        <taxon>Skeletonemataceae</taxon>
        <taxon>Skeletonema</taxon>
        <taxon>Skeletonema marinoi-dohrnii complex</taxon>
    </lineage>
</organism>
<accession>A0AAD8YHF0</accession>
<dbReference type="EMBL" id="JATAAI010000004">
    <property type="protein sequence ID" value="KAK1746619.1"/>
    <property type="molecule type" value="Genomic_DNA"/>
</dbReference>
<dbReference type="InterPro" id="IPR043972">
    <property type="entry name" value="FUZ/MON1/HPS1_longin_1"/>
</dbReference>
<dbReference type="Pfam" id="PF19037">
    <property type="entry name" value="Fuz_longin_2"/>
    <property type="match status" value="1"/>
</dbReference>
<dbReference type="PANTHER" id="PTHR13027:SF7">
    <property type="entry name" value="VACUOLAR FUSION PROTEIN MON1 HOMOLOG"/>
    <property type="match status" value="1"/>
</dbReference>
<feature type="region of interest" description="Disordered" evidence="1">
    <location>
        <begin position="351"/>
        <end position="397"/>
    </location>
</feature>
<feature type="compositionally biased region" description="Polar residues" evidence="1">
    <location>
        <begin position="23"/>
        <end position="41"/>
    </location>
</feature>
<feature type="compositionally biased region" description="Low complexity" evidence="1">
    <location>
        <begin position="351"/>
        <end position="366"/>
    </location>
</feature>
<dbReference type="InterPro" id="IPR004353">
    <property type="entry name" value="Mon1"/>
</dbReference>